<comment type="caution">
    <text evidence="1">The sequence shown here is derived from an EMBL/GenBank/DDBJ whole genome shotgun (WGS) entry which is preliminary data.</text>
</comment>
<name>A0ACB8T4B0_9AGAM</name>
<evidence type="ECO:0000313" key="1">
    <source>
        <dbReference type="EMBL" id="KAI0063363.1"/>
    </source>
</evidence>
<reference evidence="1" key="1">
    <citation type="submission" date="2021-03" db="EMBL/GenBank/DDBJ databases">
        <authorList>
            <consortium name="DOE Joint Genome Institute"/>
            <person name="Ahrendt S."/>
            <person name="Looney B.P."/>
            <person name="Miyauchi S."/>
            <person name="Morin E."/>
            <person name="Drula E."/>
            <person name="Courty P.E."/>
            <person name="Chicoki N."/>
            <person name="Fauchery L."/>
            <person name="Kohler A."/>
            <person name="Kuo A."/>
            <person name="Labutti K."/>
            <person name="Pangilinan J."/>
            <person name="Lipzen A."/>
            <person name="Riley R."/>
            <person name="Andreopoulos W."/>
            <person name="He G."/>
            <person name="Johnson J."/>
            <person name="Barry K.W."/>
            <person name="Grigoriev I.V."/>
            <person name="Nagy L."/>
            <person name="Hibbett D."/>
            <person name="Henrissat B."/>
            <person name="Matheny P.B."/>
            <person name="Labbe J."/>
            <person name="Martin F."/>
        </authorList>
    </citation>
    <scope>NUCLEOTIDE SEQUENCE</scope>
    <source>
        <strain evidence="1">HHB10654</strain>
    </source>
</reference>
<organism evidence="1 2">
    <name type="scientific">Artomyces pyxidatus</name>
    <dbReference type="NCBI Taxonomy" id="48021"/>
    <lineage>
        <taxon>Eukaryota</taxon>
        <taxon>Fungi</taxon>
        <taxon>Dikarya</taxon>
        <taxon>Basidiomycota</taxon>
        <taxon>Agaricomycotina</taxon>
        <taxon>Agaricomycetes</taxon>
        <taxon>Russulales</taxon>
        <taxon>Auriscalpiaceae</taxon>
        <taxon>Artomyces</taxon>
    </lineage>
</organism>
<proteinExistence type="predicted"/>
<dbReference type="Proteomes" id="UP000814140">
    <property type="component" value="Unassembled WGS sequence"/>
</dbReference>
<evidence type="ECO:0000313" key="2">
    <source>
        <dbReference type="Proteomes" id="UP000814140"/>
    </source>
</evidence>
<dbReference type="EMBL" id="MU277203">
    <property type="protein sequence ID" value="KAI0063363.1"/>
    <property type="molecule type" value="Genomic_DNA"/>
</dbReference>
<accession>A0ACB8T4B0</accession>
<protein>
    <submittedName>
        <fullName evidence="1">Uncharacterized protein</fullName>
    </submittedName>
</protein>
<reference evidence="1" key="2">
    <citation type="journal article" date="2022" name="New Phytol.">
        <title>Evolutionary transition to the ectomycorrhizal habit in the genomes of a hyperdiverse lineage of mushroom-forming fungi.</title>
        <authorList>
            <person name="Looney B."/>
            <person name="Miyauchi S."/>
            <person name="Morin E."/>
            <person name="Drula E."/>
            <person name="Courty P.E."/>
            <person name="Kohler A."/>
            <person name="Kuo A."/>
            <person name="LaButti K."/>
            <person name="Pangilinan J."/>
            <person name="Lipzen A."/>
            <person name="Riley R."/>
            <person name="Andreopoulos W."/>
            <person name="He G."/>
            <person name="Johnson J."/>
            <person name="Nolan M."/>
            <person name="Tritt A."/>
            <person name="Barry K.W."/>
            <person name="Grigoriev I.V."/>
            <person name="Nagy L.G."/>
            <person name="Hibbett D."/>
            <person name="Henrissat B."/>
            <person name="Matheny P.B."/>
            <person name="Labbe J."/>
            <person name="Martin F.M."/>
        </authorList>
    </citation>
    <scope>NUCLEOTIDE SEQUENCE</scope>
    <source>
        <strain evidence="1">HHB10654</strain>
    </source>
</reference>
<gene>
    <name evidence="1" type="ORF">BV25DRAFT_421073</name>
</gene>
<sequence length="182" mass="19621">MAGPAFHRVNFLKSFPPTDVGPGPSIARNVSALGQLAEASGARARMRLRPGSKLMPVITLSLTFVIVVQWRAHLGLRVRHFRRAGCATSTPTGVPGLLRAAACRSMVLFAIGLLARDSEHSMSTKCCHRIPVALHVKVRLKGPAQRLWQVQQSLQTPTRPCPVAAGLTGLPFSSPVHLSRNI</sequence>
<keyword evidence="2" id="KW-1185">Reference proteome</keyword>